<evidence type="ECO:0000313" key="2">
    <source>
        <dbReference type="EMBL" id="GMS88227.1"/>
    </source>
</evidence>
<keyword evidence="3" id="KW-1185">Reference proteome</keyword>
<dbReference type="GO" id="GO:0005730">
    <property type="term" value="C:nucleolus"/>
    <property type="evidence" value="ECO:0007669"/>
    <property type="project" value="InterPro"/>
</dbReference>
<dbReference type="GO" id="GO:0000077">
    <property type="term" value="P:DNA damage checkpoint signaling"/>
    <property type="evidence" value="ECO:0007669"/>
    <property type="project" value="InterPro"/>
</dbReference>
<dbReference type="InterPro" id="IPR016580">
    <property type="entry name" value="HUS1"/>
</dbReference>
<name>A0AAV5SY43_9BILA</name>
<dbReference type="EMBL" id="BTSX01000003">
    <property type="protein sequence ID" value="GMS88227.1"/>
    <property type="molecule type" value="Genomic_DNA"/>
</dbReference>
<evidence type="ECO:0000256" key="1">
    <source>
        <dbReference type="ARBA" id="ARBA00005563"/>
    </source>
</evidence>
<comment type="similarity">
    <text evidence="1">Belongs to the HUS1 family.</text>
</comment>
<dbReference type="Gene3D" id="3.70.10.10">
    <property type="match status" value="1"/>
</dbReference>
<organism evidence="2 3">
    <name type="scientific">Pristionchus entomophagus</name>
    <dbReference type="NCBI Taxonomy" id="358040"/>
    <lineage>
        <taxon>Eukaryota</taxon>
        <taxon>Metazoa</taxon>
        <taxon>Ecdysozoa</taxon>
        <taxon>Nematoda</taxon>
        <taxon>Chromadorea</taxon>
        <taxon>Rhabditida</taxon>
        <taxon>Rhabditina</taxon>
        <taxon>Diplogasteromorpha</taxon>
        <taxon>Diplogasteroidea</taxon>
        <taxon>Neodiplogasteridae</taxon>
        <taxon>Pristionchus</taxon>
    </lineage>
</organism>
<dbReference type="AlphaFoldDB" id="A0AAV5SY43"/>
<evidence type="ECO:0000313" key="3">
    <source>
        <dbReference type="Proteomes" id="UP001432027"/>
    </source>
</evidence>
<sequence>LISVSSPRAMRFSCTIADQGSVENVTRYLRTMAAICHHKIGMKIGPDAIALHSAETVKNGGHSLTLKFDTSCAFSTYVSNHSPCLLQCLSLDAFLPFSEDVPFIMLEVEIRKLTDIFHASKGHVRWKLFNKAAGNDTLGVKKPHFLVQMRENHVSHHIPVTVVTEKRWEAYERQQQPLGKVIHMPSARSIYKTLQQFKQSQARFVIFQCDQEGKFSLGAQLEQAKTVVFFPDCMVDVSASTEIDPFRTKLNLRSLNTFFGGLLSAPHCTCTLNVTSERTAEIQVQMYESELSFVIGSVVNE</sequence>
<comment type="caution">
    <text evidence="2">The sequence shown here is derived from an EMBL/GenBank/DDBJ whole genome shotgun (WGS) entry which is preliminary data.</text>
</comment>
<dbReference type="Pfam" id="PF04005">
    <property type="entry name" value="Hus1"/>
    <property type="match status" value="1"/>
</dbReference>
<proteinExistence type="inferred from homology"/>
<accession>A0AAV5SY43</accession>
<dbReference type="InterPro" id="IPR007150">
    <property type="entry name" value="HUS1/Mec3"/>
</dbReference>
<reference evidence="2" key="1">
    <citation type="submission" date="2023-10" db="EMBL/GenBank/DDBJ databases">
        <title>Genome assembly of Pristionchus species.</title>
        <authorList>
            <person name="Yoshida K."/>
            <person name="Sommer R.J."/>
        </authorList>
    </citation>
    <scope>NUCLEOTIDE SEQUENCE</scope>
    <source>
        <strain evidence="2">RS0144</strain>
    </source>
</reference>
<feature type="non-terminal residue" evidence="2">
    <location>
        <position position="1"/>
    </location>
</feature>
<gene>
    <name evidence="2" type="ORF">PENTCL1PPCAC_10402</name>
</gene>
<dbReference type="GO" id="GO:0030896">
    <property type="term" value="C:checkpoint clamp complex"/>
    <property type="evidence" value="ECO:0007669"/>
    <property type="project" value="InterPro"/>
</dbReference>
<dbReference type="Proteomes" id="UP001432027">
    <property type="component" value="Unassembled WGS sequence"/>
</dbReference>
<protein>
    <submittedName>
        <fullName evidence="2">Uncharacterized protein</fullName>
    </submittedName>
</protein>
<dbReference type="PIRSF" id="PIRSF011312">
    <property type="entry name" value="Cell_cycle_HUS1"/>
    <property type="match status" value="1"/>
</dbReference>